<sequence>MTGERAGGRATWRSYAARALPIQAALLLAACGGTAEAPVANESTAAPGARQSAAASNVPVTGPKRTVLALGDSLYAGYGLRIGESLPEAIERRLRAGGIDATLVNAGVSGDTSAGGRARLAYTLDRMGRSPDLVLLGLGGNDVLRQIDPAQTRANLDAMLDELERRRIPVVLTGMLAPPNLGPDFAARFNAIFPELAREHDAVLDPFILQGVLGNRRLMLPDGIHPNATGVERIADRVAPLLATRLRVL</sequence>
<dbReference type="InterPro" id="IPR036514">
    <property type="entry name" value="SGNH_hydro_sf"/>
</dbReference>
<dbReference type="Proteomes" id="UP000219494">
    <property type="component" value="Unassembled WGS sequence"/>
</dbReference>
<dbReference type="SUPFAM" id="SSF52266">
    <property type="entry name" value="SGNH hydrolase"/>
    <property type="match status" value="1"/>
</dbReference>
<evidence type="ECO:0000313" key="2">
    <source>
        <dbReference type="EMBL" id="SOB88322.1"/>
    </source>
</evidence>
<protein>
    <submittedName>
        <fullName evidence="2">Acyl-CoA thioesterase-1</fullName>
    </submittedName>
</protein>
<organism evidence="2 3">
    <name type="scientific">Sphingomonas guangdongensis</name>
    <dbReference type="NCBI Taxonomy" id="1141890"/>
    <lineage>
        <taxon>Bacteria</taxon>
        <taxon>Pseudomonadati</taxon>
        <taxon>Pseudomonadota</taxon>
        <taxon>Alphaproteobacteria</taxon>
        <taxon>Sphingomonadales</taxon>
        <taxon>Sphingomonadaceae</taxon>
        <taxon>Sphingomonas</taxon>
    </lineage>
</organism>
<feature type="domain" description="SGNH hydrolase-type esterase" evidence="1">
    <location>
        <begin position="69"/>
        <end position="232"/>
    </location>
</feature>
<evidence type="ECO:0000259" key="1">
    <source>
        <dbReference type="Pfam" id="PF13472"/>
    </source>
</evidence>
<dbReference type="InterPro" id="IPR051532">
    <property type="entry name" value="Ester_Hydrolysis_Enzymes"/>
</dbReference>
<name>A0A285R7G4_9SPHN</name>
<evidence type="ECO:0000313" key="3">
    <source>
        <dbReference type="Proteomes" id="UP000219494"/>
    </source>
</evidence>
<dbReference type="Gene3D" id="3.40.50.1110">
    <property type="entry name" value="SGNH hydrolase"/>
    <property type="match status" value="1"/>
</dbReference>
<dbReference type="AlphaFoldDB" id="A0A285R7G4"/>
<dbReference type="PANTHER" id="PTHR30383:SF24">
    <property type="entry name" value="THIOESTERASE 1_PROTEASE 1_LYSOPHOSPHOLIPASE L1"/>
    <property type="match status" value="1"/>
</dbReference>
<dbReference type="PANTHER" id="PTHR30383">
    <property type="entry name" value="THIOESTERASE 1/PROTEASE 1/LYSOPHOSPHOLIPASE L1"/>
    <property type="match status" value="1"/>
</dbReference>
<dbReference type="InterPro" id="IPR013830">
    <property type="entry name" value="SGNH_hydro"/>
</dbReference>
<dbReference type="Pfam" id="PF13472">
    <property type="entry name" value="Lipase_GDSL_2"/>
    <property type="match status" value="1"/>
</dbReference>
<dbReference type="EMBL" id="OBMI01000004">
    <property type="protein sequence ID" value="SOB88322.1"/>
    <property type="molecule type" value="Genomic_DNA"/>
</dbReference>
<accession>A0A285R7G4</accession>
<dbReference type="PROSITE" id="PS51257">
    <property type="entry name" value="PROKAR_LIPOPROTEIN"/>
    <property type="match status" value="1"/>
</dbReference>
<reference evidence="2 3" key="1">
    <citation type="submission" date="2017-07" db="EMBL/GenBank/DDBJ databases">
        <authorList>
            <person name="Sun Z.S."/>
            <person name="Albrecht U."/>
            <person name="Echele G."/>
            <person name="Lee C.C."/>
        </authorList>
    </citation>
    <scope>NUCLEOTIDE SEQUENCE [LARGE SCALE GENOMIC DNA]</scope>
    <source>
        <strain evidence="2 3">CGMCC 1.12672</strain>
    </source>
</reference>
<proteinExistence type="predicted"/>
<dbReference type="CDD" id="cd01822">
    <property type="entry name" value="Lysophospholipase_L1_like"/>
    <property type="match status" value="1"/>
</dbReference>
<keyword evidence="3" id="KW-1185">Reference proteome</keyword>
<gene>
    <name evidence="2" type="ORF">SAMN06297144_3473</name>
</gene>
<dbReference type="OrthoDB" id="9786188at2"/>
<dbReference type="GO" id="GO:0004622">
    <property type="term" value="F:phosphatidylcholine lysophospholipase activity"/>
    <property type="evidence" value="ECO:0007669"/>
    <property type="project" value="TreeGrafter"/>
</dbReference>